<protein>
    <submittedName>
        <fullName evidence="1">Uncharacterized protein</fullName>
    </submittedName>
</protein>
<gene>
    <name evidence="1" type="ORF">CBYS24578_00013435</name>
</gene>
<accession>A0A9N9US63</accession>
<dbReference type="EMBL" id="CABFNO020001527">
    <property type="protein sequence ID" value="CAG9994436.1"/>
    <property type="molecule type" value="Genomic_DNA"/>
</dbReference>
<evidence type="ECO:0000313" key="2">
    <source>
        <dbReference type="Proteomes" id="UP000754883"/>
    </source>
</evidence>
<organism evidence="1 2">
    <name type="scientific">Clonostachys byssicola</name>
    <dbReference type="NCBI Taxonomy" id="160290"/>
    <lineage>
        <taxon>Eukaryota</taxon>
        <taxon>Fungi</taxon>
        <taxon>Dikarya</taxon>
        <taxon>Ascomycota</taxon>
        <taxon>Pezizomycotina</taxon>
        <taxon>Sordariomycetes</taxon>
        <taxon>Hypocreomycetidae</taxon>
        <taxon>Hypocreales</taxon>
        <taxon>Bionectriaceae</taxon>
        <taxon>Clonostachys</taxon>
    </lineage>
</organism>
<keyword evidence="2" id="KW-1185">Reference proteome</keyword>
<dbReference type="AlphaFoldDB" id="A0A9N9US63"/>
<dbReference type="Proteomes" id="UP000754883">
    <property type="component" value="Unassembled WGS sequence"/>
</dbReference>
<comment type="caution">
    <text evidence="1">The sequence shown here is derived from an EMBL/GenBank/DDBJ whole genome shotgun (WGS) entry which is preliminary data.</text>
</comment>
<name>A0A9N9US63_9HYPO</name>
<reference evidence="2" key="1">
    <citation type="submission" date="2019-06" db="EMBL/GenBank/DDBJ databases">
        <authorList>
            <person name="Broberg M."/>
        </authorList>
    </citation>
    <scope>NUCLEOTIDE SEQUENCE [LARGE SCALE GENOMIC DNA]</scope>
</reference>
<evidence type="ECO:0000313" key="1">
    <source>
        <dbReference type="EMBL" id="CAG9994436.1"/>
    </source>
</evidence>
<proteinExistence type="predicted"/>
<reference evidence="1 2" key="2">
    <citation type="submission" date="2021-10" db="EMBL/GenBank/DDBJ databases">
        <authorList>
            <person name="Piombo E."/>
        </authorList>
    </citation>
    <scope>NUCLEOTIDE SEQUENCE [LARGE SCALE GENOMIC DNA]</scope>
</reference>
<sequence length="59" mass="6751">MAVSTLDKPDIILGQMTNRGQNCGSVWKGFKVDYSLEEDDYCRANDWLCILRHQELVAC</sequence>